<keyword evidence="4" id="KW-1185">Reference proteome</keyword>
<proteinExistence type="predicted"/>
<evidence type="ECO:0000256" key="1">
    <source>
        <dbReference type="SAM" id="MobiDB-lite"/>
    </source>
</evidence>
<evidence type="ECO:0000313" key="3">
    <source>
        <dbReference type="EnsemblMetazoa" id="AMEC004530-PA"/>
    </source>
</evidence>
<feature type="region of interest" description="Disordered" evidence="1">
    <location>
        <begin position="134"/>
        <end position="167"/>
    </location>
</feature>
<sequence length="260" mass="27723">MAEQLEPAREPLITLIARERPLPGVRAHMLAVRKLAAEGALADFARNRRFLPLARAAARSYPVLVVLVRTADVARVRAPLKRIDLVLIADAALAKAAGILVSMVVVMLLLLLLLCVKQPASNIFHIASTTTAPVRQQHSAAGSNDGSRGNGRQGYSGRSASARKRRSIRTAAVQHHVGAHVQHQPRLAGKRSPAQQTGIFHPAPFGPRFDRSGGARCWSSIERSCDARGVSFAGTSSFACWTGGDGVLVALGGSCLVVRR</sequence>
<reference evidence="4" key="1">
    <citation type="submission" date="2014-01" db="EMBL/GenBank/DDBJ databases">
        <title>The Genome Sequence of Anopheles melas CM1001059_A (V2).</title>
        <authorList>
            <consortium name="The Broad Institute Genomics Platform"/>
            <person name="Neafsey D.E."/>
            <person name="Besansky N."/>
            <person name="Howell P."/>
            <person name="Walton C."/>
            <person name="Young S.K."/>
            <person name="Zeng Q."/>
            <person name="Gargeya S."/>
            <person name="Fitzgerald M."/>
            <person name="Haas B."/>
            <person name="Abouelleil A."/>
            <person name="Allen A.W."/>
            <person name="Alvarado L."/>
            <person name="Arachchi H.M."/>
            <person name="Berlin A.M."/>
            <person name="Chapman S.B."/>
            <person name="Gainer-Dewar J."/>
            <person name="Goldberg J."/>
            <person name="Griggs A."/>
            <person name="Gujja S."/>
            <person name="Hansen M."/>
            <person name="Howarth C."/>
            <person name="Imamovic A."/>
            <person name="Ireland A."/>
            <person name="Larimer J."/>
            <person name="McCowan C."/>
            <person name="Murphy C."/>
            <person name="Pearson M."/>
            <person name="Poon T.W."/>
            <person name="Priest M."/>
            <person name="Roberts A."/>
            <person name="Saif S."/>
            <person name="Shea T."/>
            <person name="Sisk P."/>
            <person name="Sykes S."/>
            <person name="Wortman J."/>
            <person name="Nusbaum C."/>
            <person name="Birren B."/>
        </authorList>
    </citation>
    <scope>NUCLEOTIDE SEQUENCE [LARGE SCALE GENOMIC DNA]</scope>
    <source>
        <strain evidence="4">CM1001059</strain>
    </source>
</reference>
<dbReference type="Proteomes" id="UP000075902">
    <property type="component" value="Unassembled WGS sequence"/>
</dbReference>
<keyword evidence="2" id="KW-0812">Transmembrane</keyword>
<dbReference type="VEuPathDB" id="VectorBase:AMEC004530"/>
<keyword evidence="2" id="KW-1133">Transmembrane helix</keyword>
<feature type="compositionally biased region" description="Polar residues" evidence="1">
    <location>
        <begin position="134"/>
        <end position="147"/>
    </location>
</feature>
<reference evidence="3" key="2">
    <citation type="submission" date="2020-05" db="UniProtKB">
        <authorList>
            <consortium name="EnsemblMetazoa"/>
        </authorList>
    </citation>
    <scope>IDENTIFICATION</scope>
    <source>
        <strain evidence="3">CM1001059</strain>
    </source>
</reference>
<dbReference type="AlphaFoldDB" id="A0A182TLK0"/>
<feature type="transmembrane region" description="Helical" evidence="2">
    <location>
        <begin position="85"/>
        <end position="114"/>
    </location>
</feature>
<keyword evidence="2" id="KW-0472">Membrane</keyword>
<accession>A0A182TLK0</accession>
<evidence type="ECO:0000313" key="4">
    <source>
        <dbReference type="Proteomes" id="UP000075902"/>
    </source>
</evidence>
<protein>
    <submittedName>
        <fullName evidence="3">Uncharacterized protein</fullName>
    </submittedName>
</protein>
<dbReference type="EnsemblMetazoa" id="AMEC004530-RA">
    <property type="protein sequence ID" value="AMEC004530-PA"/>
    <property type="gene ID" value="AMEC004530"/>
</dbReference>
<evidence type="ECO:0000256" key="2">
    <source>
        <dbReference type="SAM" id="Phobius"/>
    </source>
</evidence>
<name>A0A182TLK0_9DIPT</name>
<organism evidence="3 4">
    <name type="scientific">Anopheles melas</name>
    <dbReference type="NCBI Taxonomy" id="34690"/>
    <lineage>
        <taxon>Eukaryota</taxon>
        <taxon>Metazoa</taxon>
        <taxon>Ecdysozoa</taxon>
        <taxon>Arthropoda</taxon>
        <taxon>Hexapoda</taxon>
        <taxon>Insecta</taxon>
        <taxon>Pterygota</taxon>
        <taxon>Neoptera</taxon>
        <taxon>Endopterygota</taxon>
        <taxon>Diptera</taxon>
        <taxon>Nematocera</taxon>
        <taxon>Culicoidea</taxon>
        <taxon>Culicidae</taxon>
        <taxon>Anophelinae</taxon>
        <taxon>Anopheles</taxon>
    </lineage>
</organism>